<protein>
    <submittedName>
        <fullName evidence="9">Alcohol dehydrogenase cytochrome c subunit</fullName>
    </submittedName>
</protein>
<evidence type="ECO:0000256" key="6">
    <source>
        <dbReference type="PROSITE-ProRule" id="PRU00433"/>
    </source>
</evidence>
<dbReference type="GO" id="GO:0009055">
    <property type="term" value="F:electron transfer activity"/>
    <property type="evidence" value="ECO:0007669"/>
    <property type="project" value="InterPro"/>
</dbReference>
<keyword evidence="3 6" id="KW-0479">Metal-binding</keyword>
<keyword evidence="2 6" id="KW-0349">Heme</keyword>
<dbReference type="GO" id="GO:0043448">
    <property type="term" value="P:alkane catabolic process"/>
    <property type="evidence" value="ECO:0007669"/>
    <property type="project" value="TreeGrafter"/>
</dbReference>
<dbReference type="GO" id="GO:0005506">
    <property type="term" value="F:iron ion binding"/>
    <property type="evidence" value="ECO:0007669"/>
    <property type="project" value="InterPro"/>
</dbReference>
<dbReference type="InterPro" id="IPR036909">
    <property type="entry name" value="Cyt_c-like_dom_sf"/>
</dbReference>
<dbReference type="GO" id="GO:0020037">
    <property type="term" value="F:heme binding"/>
    <property type="evidence" value="ECO:0007669"/>
    <property type="project" value="InterPro"/>
</dbReference>
<evidence type="ECO:0000259" key="8">
    <source>
        <dbReference type="PROSITE" id="PS51007"/>
    </source>
</evidence>
<keyword evidence="4" id="KW-0249">Electron transport</keyword>
<gene>
    <name evidence="9" type="primary">adhB</name>
    <name evidence="9" type="ORF">Mrose_01249</name>
</gene>
<dbReference type="OrthoDB" id="7933886at2"/>
<keyword evidence="1" id="KW-0813">Transport</keyword>
<proteinExistence type="predicted"/>
<evidence type="ECO:0000256" key="4">
    <source>
        <dbReference type="ARBA" id="ARBA00022982"/>
    </source>
</evidence>
<dbReference type="PANTHER" id="PTHR39335:SF1">
    <property type="entry name" value="BLL4220 PROTEIN"/>
    <property type="match status" value="1"/>
</dbReference>
<evidence type="ECO:0000256" key="3">
    <source>
        <dbReference type="ARBA" id="ARBA00022723"/>
    </source>
</evidence>
<dbReference type="InterPro" id="IPR008168">
    <property type="entry name" value="Cyt_C_IC"/>
</dbReference>
<evidence type="ECO:0000256" key="7">
    <source>
        <dbReference type="SAM" id="SignalP"/>
    </source>
</evidence>
<dbReference type="Pfam" id="PF03640">
    <property type="entry name" value="Lipoprotein_15"/>
    <property type="match status" value="2"/>
</dbReference>
<sequence>MGVGVRKASAWISLSGFLLLLLQAIAQQPAAQAEDVVVKVVHHKIGDYLADAKGRSLYLFTNDTKNTPTCYGACAQNWPPLLVRGKPVAGEGFGVMDDFYDGRLLGTAQRTDGSTQVTFSGWPLYYFAGDKDPGDMKGQGVGGVWFLITPRGEPIKEGVAAQQPAGAQTDALLAQLKAEGQAVYARVCAPCHGQEGEGAGGVKLAGNSQLGNVRNVIGQIVGGGQEMPAFGRLLSDREIAAVATYIRNSWGNQFGLITEEEVKAAR</sequence>
<dbReference type="PROSITE" id="PS51007">
    <property type="entry name" value="CYTC"/>
    <property type="match status" value="1"/>
</dbReference>
<organism evidence="9 10">
    <name type="scientific">Calidithermus roseus</name>
    <dbReference type="NCBI Taxonomy" id="1644118"/>
    <lineage>
        <taxon>Bacteria</taxon>
        <taxon>Thermotogati</taxon>
        <taxon>Deinococcota</taxon>
        <taxon>Deinococci</taxon>
        <taxon>Thermales</taxon>
        <taxon>Thermaceae</taxon>
        <taxon>Calidithermus</taxon>
    </lineage>
</organism>
<dbReference type="SUPFAM" id="SSF46626">
    <property type="entry name" value="Cytochrome c"/>
    <property type="match status" value="1"/>
</dbReference>
<name>A0A399EVC8_9DEIN</name>
<dbReference type="InterPro" id="IPR005297">
    <property type="entry name" value="Lipoprotein_repeat"/>
</dbReference>
<evidence type="ECO:0000256" key="5">
    <source>
        <dbReference type="ARBA" id="ARBA00023004"/>
    </source>
</evidence>
<evidence type="ECO:0000256" key="1">
    <source>
        <dbReference type="ARBA" id="ARBA00022448"/>
    </source>
</evidence>
<feature type="domain" description="Cytochrome c" evidence="8">
    <location>
        <begin position="175"/>
        <end position="250"/>
    </location>
</feature>
<dbReference type="Gene3D" id="1.10.760.10">
    <property type="entry name" value="Cytochrome c-like domain"/>
    <property type="match status" value="1"/>
</dbReference>
<evidence type="ECO:0000256" key="2">
    <source>
        <dbReference type="ARBA" id="ARBA00022617"/>
    </source>
</evidence>
<dbReference type="AlphaFoldDB" id="A0A399EVC8"/>
<evidence type="ECO:0000313" key="9">
    <source>
        <dbReference type="EMBL" id="RIH87540.1"/>
    </source>
</evidence>
<dbReference type="EMBL" id="QWLA01000018">
    <property type="protein sequence ID" value="RIH87540.1"/>
    <property type="molecule type" value="Genomic_DNA"/>
</dbReference>
<evidence type="ECO:0000313" key="10">
    <source>
        <dbReference type="Proteomes" id="UP000265341"/>
    </source>
</evidence>
<keyword evidence="10" id="KW-1185">Reference proteome</keyword>
<dbReference type="Pfam" id="PF13442">
    <property type="entry name" value="Cytochrome_CBB3"/>
    <property type="match status" value="1"/>
</dbReference>
<feature type="chain" id="PRO_5017372933" evidence="7">
    <location>
        <begin position="27"/>
        <end position="266"/>
    </location>
</feature>
<comment type="caution">
    <text evidence="9">The sequence shown here is derived from an EMBL/GenBank/DDBJ whole genome shotgun (WGS) entry which is preliminary data.</text>
</comment>
<feature type="signal peptide" evidence="7">
    <location>
        <begin position="1"/>
        <end position="26"/>
    </location>
</feature>
<dbReference type="PANTHER" id="PTHR39335">
    <property type="entry name" value="BLL4220 PROTEIN"/>
    <property type="match status" value="1"/>
</dbReference>
<accession>A0A399EVC8</accession>
<keyword evidence="7" id="KW-0732">Signal</keyword>
<dbReference type="Proteomes" id="UP000265341">
    <property type="component" value="Unassembled WGS sequence"/>
</dbReference>
<dbReference type="PRINTS" id="PR00605">
    <property type="entry name" value="CYTCHROMECIC"/>
</dbReference>
<reference evidence="9 10" key="1">
    <citation type="submission" date="2018-08" db="EMBL/GenBank/DDBJ databases">
        <title>Meiothermus roseus NBRC 110900 genome sequencing project.</title>
        <authorList>
            <person name="Da Costa M.S."/>
            <person name="Albuquerque L."/>
            <person name="Raposo P."/>
            <person name="Froufe H.J.C."/>
            <person name="Barroso C.S."/>
            <person name="Egas C."/>
        </authorList>
    </citation>
    <scope>NUCLEOTIDE SEQUENCE [LARGE SCALE GENOMIC DNA]</scope>
    <source>
        <strain evidence="9 10">NBRC 110900</strain>
    </source>
</reference>
<keyword evidence="5 6" id="KW-0408">Iron</keyword>
<dbReference type="InterPro" id="IPR009056">
    <property type="entry name" value="Cyt_c-like_dom"/>
</dbReference>